<dbReference type="InterPro" id="IPR018357">
    <property type="entry name" value="Hexapep_transf_CS"/>
</dbReference>
<dbReference type="GO" id="GO:0016407">
    <property type="term" value="F:acetyltransferase activity"/>
    <property type="evidence" value="ECO:0007669"/>
    <property type="project" value="InterPro"/>
</dbReference>
<dbReference type="SUPFAM" id="SSF51161">
    <property type="entry name" value="Trimeric LpxA-like enzymes"/>
    <property type="match status" value="1"/>
</dbReference>
<evidence type="ECO:0000256" key="1">
    <source>
        <dbReference type="ARBA" id="ARBA00007274"/>
    </source>
</evidence>
<evidence type="ECO:0000313" key="4">
    <source>
        <dbReference type="EMBL" id="EMA58936.1"/>
    </source>
</evidence>
<dbReference type="AlphaFoldDB" id="M0NMC1"/>
<dbReference type="Proteomes" id="UP000011650">
    <property type="component" value="Unassembled WGS sequence"/>
</dbReference>
<feature type="domain" description="Maltose/galactoside acetyltransferase" evidence="3">
    <location>
        <begin position="5"/>
        <end position="59"/>
    </location>
</feature>
<organism evidence="4 5">
    <name type="scientific">Halorubrum lipolyticum DSM 21995</name>
    <dbReference type="NCBI Taxonomy" id="1227482"/>
    <lineage>
        <taxon>Archaea</taxon>
        <taxon>Methanobacteriati</taxon>
        <taxon>Methanobacteriota</taxon>
        <taxon>Stenosarchaea group</taxon>
        <taxon>Halobacteria</taxon>
        <taxon>Halobacteriales</taxon>
        <taxon>Haloferacaceae</taxon>
        <taxon>Halorubrum</taxon>
    </lineage>
</organism>
<dbReference type="InterPro" id="IPR001451">
    <property type="entry name" value="Hexapep"/>
</dbReference>
<dbReference type="PANTHER" id="PTHR23416">
    <property type="entry name" value="SIALIC ACID SYNTHASE-RELATED"/>
    <property type="match status" value="1"/>
</dbReference>
<protein>
    <submittedName>
        <fullName evidence="4">Transferase</fullName>
    </submittedName>
</protein>
<comment type="caution">
    <text evidence="4">The sequence shown here is derived from an EMBL/GenBank/DDBJ whole genome shotgun (WGS) entry which is preliminary data.</text>
</comment>
<dbReference type="PANTHER" id="PTHR23416:SF23">
    <property type="entry name" value="ACETYLTRANSFERASE C18B11.09C-RELATED"/>
    <property type="match status" value="1"/>
</dbReference>
<name>M0NMC1_9EURY</name>
<dbReference type="CDD" id="cd03357">
    <property type="entry name" value="LbH_MAT_GAT"/>
    <property type="match status" value="1"/>
</dbReference>
<dbReference type="STRING" id="1227482.C469_12213"/>
<reference evidence="4 5" key="1">
    <citation type="journal article" date="2014" name="PLoS Genet.">
        <title>Phylogenetically driven sequencing of extremely halophilic archaea reveals strategies for static and dynamic osmo-response.</title>
        <authorList>
            <person name="Becker E.A."/>
            <person name="Seitzer P.M."/>
            <person name="Tritt A."/>
            <person name="Larsen D."/>
            <person name="Krusor M."/>
            <person name="Yao A.I."/>
            <person name="Wu D."/>
            <person name="Madern D."/>
            <person name="Eisen J.A."/>
            <person name="Darling A.E."/>
            <person name="Facciotti M.T."/>
        </authorList>
    </citation>
    <scope>NUCLEOTIDE SEQUENCE [LARGE SCALE GENOMIC DNA]</scope>
    <source>
        <strain evidence="4 5">DSM 21995</strain>
    </source>
</reference>
<gene>
    <name evidence="4" type="ORF">C469_12213</name>
</gene>
<dbReference type="FunFam" id="2.160.10.10:FF:000008">
    <property type="entry name" value="Maltose O-acetyltransferase"/>
    <property type="match status" value="1"/>
</dbReference>
<dbReference type="GO" id="GO:0005829">
    <property type="term" value="C:cytosol"/>
    <property type="evidence" value="ECO:0007669"/>
    <property type="project" value="TreeGrafter"/>
</dbReference>
<proteinExistence type="inferred from homology"/>
<keyword evidence="2 4" id="KW-0808">Transferase</keyword>
<evidence type="ECO:0000256" key="2">
    <source>
        <dbReference type="ARBA" id="ARBA00022679"/>
    </source>
</evidence>
<sequence length="185" mass="19845">MPTETERMLAGELYDPSAPELVADRERARDLARRYSATSEAESAHRETLLRALFDAVGDDPAVNPPVRCDYGYNVAVGDGFFANFGCVFLDANRIAFGDRCLLGPGVHVYTPTHPIDPEERATGRERAEPVTVGDDVWIGGRAVLNPGVTVGDGAVIASGAVVTRDVPDRVVVGGNPARVIREIE</sequence>
<dbReference type="InterPro" id="IPR024688">
    <property type="entry name" value="Mac_dom"/>
</dbReference>
<accession>M0NMC1</accession>
<dbReference type="PATRIC" id="fig|1227482.3.peg.2473"/>
<comment type="similarity">
    <text evidence="1">Belongs to the transferase hexapeptide repeat family.</text>
</comment>
<dbReference type="InterPro" id="IPR011004">
    <property type="entry name" value="Trimer_LpxA-like_sf"/>
</dbReference>
<dbReference type="Gene3D" id="2.160.10.10">
    <property type="entry name" value="Hexapeptide repeat proteins"/>
    <property type="match status" value="1"/>
</dbReference>
<keyword evidence="5" id="KW-1185">Reference proteome</keyword>
<evidence type="ECO:0000259" key="3">
    <source>
        <dbReference type="SMART" id="SM01266"/>
    </source>
</evidence>
<evidence type="ECO:0000313" key="5">
    <source>
        <dbReference type="Proteomes" id="UP000011650"/>
    </source>
</evidence>
<dbReference type="Pfam" id="PF12464">
    <property type="entry name" value="Mac"/>
    <property type="match status" value="1"/>
</dbReference>
<dbReference type="Pfam" id="PF00132">
    <property type="entry name" value="Hexapep"/>
    <property type="match status" value="1"/>
</dbReference>
<dbReference type="GO" id="GO:0008374">
    <property type="term" value="F:O-acyltransferase activity"/>
    <property type="evidence" value="ECO:0007669"/>
    <property type="project" value="TreeGrafter"/>
</dbReference>
<dbReference type="OrthoDB" id="1475at2157"/>
<dbReference type="PROSITE" id="PS00101">
    <property type="entry name" value="HEXAPEP_TRANSFERASES"/>
    <property type="match status" value="1"/>
</dbReference>
<dbReference type="SMART" id="SM01266">
    <property type="entry name" value="Mac"/>
    <property type="match status" value="1"/>
</dbReference>
<dbReference type="RefSeq" id="WP_008006933.1">
    <property type="nucleotide sequence ID" value="NZ_AOJG01000031.1"/>
</dbReference>
<dbReference type="EMBL" id="AOJG01000031">
    <property type="protein sequence ID" value="EMA58936.1"/>
    <property type="molecule type" value="Genomic_DNA"/>
</dbReference>
<dbReference type="InterPro" id="IPR051159">
    <property type="entry name" value="Hexapeptide_acetyltransf"/>
</dbReference>